<dbReference type="EMBL" id="JABANP010000791">
    <property type="protein sequence ID" value="KAF4679065.1"/>
    <property type="molecule type" value="Genomic_DNA"/>
</dbReference>
<sequence>MPREVDESESLEFPTIEPAADAKRKADFETDGGGVNQRKRVAAVTSCDAGDSPPDSEPSNDDAGILVAPDVYTLDDGLLHMFNEAASAFAGSPPAEASLVEAPTMPNQTKTGSQDITAEAASQKSGSDGTGHKSDKGRNLFPTWRVLPGRGVGTTLLLTTEDRDNLLGEGSSISDQVIEAWMTRIERKFKRKVNQAQAVWLSPVGFSPVPDNDLVVLQPISDGGCHFTCTARINGDIFYFDSSYGEQSRISDYMKKRLRELYGTGAKVICPSVQQQTVGSNLCGAFVLARLTAYAASPHQQPDKFLFRESEMRQHIFDCLEDESRRSLVFPRLRGKIPTDVLLSKRFSCTL</sequence>
<evidence type="ECO:0000313" key="2">
    <source>
        <dbReference type="EMBL" id="KAF4679065.1"/>
    </source>
</evidence>
<name>A0A7J6N5I1_PEROL</name>
<reference evidence="2 3" key="1">
    <citation type="submission" date="2020-04" db="EMBL/GenBank/DDBJ databases">
        <title>Perkinsus olseni comparative genomics.</title>
        <authorList>
            <person name="Bogema D.R."/>
        </authorList>
    </citation>
    <scope>NUCLEOTIDE SEQUENCE [LARGE SCALE GENOMIC DNA]</scope>
    <source>
        <strain evidence="2">00978-12</strain>
    </source>
</reference>
<dbReference type="InterPro" id="IPR038765">
    <property type="entry name" value="Papain-like_cys_pep_sf"/>
</dbReference>
<dbReference type="Proteomes" id="UP000541610">
    <property type="component" value="Unassembled WGS sequence"/>
</dbReference>
<gene>
    <name evidence="2" type="ORF">FOZ60_015579</name>
</gene>
<evidence type="ECO:0000256" key="1">
    <source>
        <dbReference type="SAM" id="MobiDB-lite"/>
    </source>
</evidence>
<feature type="compositionally biased region" description="Polar residues" evidence="1">
    <location>
        <begin position="105"/>
        <end position="127"/>
    </location>
</feature>
<accession>A0A7J6N5I1</accession>
<evidence type="ECO:0000313" key="3">
    <source>
        <dbReference type="Proteomes" id="UP000541610"/>
    </source>
</evidence>
<feature type="region of interest" description="Disordered" evidence="1">
    <location>
        <begin position="105"/>
        <end position="140"/>
    </location>
</feature>
<dbReference type="SUPFAM" id="SSF54001">
    <property type="entry name" value="Cysteine proteinases"/>
    <property type="match status" value="1"/>
</dbReference>
<organism evidence="2 3">
    <name type="scientific">Perkinsus olseni</name>
    <name type="common">Perkinsus atlanticus</name>
    <dbReference type="NCBI Taxonomy" id="32597"/>
    <lineage>
        <taxon>Eukaryota</taxon>
        <taxon>Sar</taxon>
        <taxon>Alveolata</taxon>
        <taxon>Perkinsozoa</taxon>
        <taxon>Perkinsea</taxon>
        <taxon>Perkinsida</taxon>
        <taxon>Perkinsidae</taxon>
        <taxon>Perkinsus</taxon>
    </lineage>
</organism>
<feature type="compositionally biased region" description="Acidic residues" evidence="1">
    <location>
        <begin position="1"/>
        <end position="10"/>
    </location>
</feature>
<dbReference type="AlphaFoldDB" id="A0A7J6N5I1"/>
<dbReference type="Gene3D" id="3.40.395.10">
    <property type="entry name" value="Adenoviral Proteinase, Chain A"/>
    <property type="match status" value="1"/>
</dbReference>
<protein>
    <recommendedName>
        <fullName evidence="4">Ubiquitin-like protease family profile domain-containing protein</fullName>
    </recommendedName>
</protein>
<comment type="caution">
    <text evidence="2">The sequence shown here is derived from an EMBL/GenBank/DDBJ whole genome shotgun (WGS) entry which is preliminary data.</text>
</comment>
<proteinExistence type="predicted"/>
<evidence type="ECO:0008006" key="4">
    <source>
        <dbReference type="Google" id="ProtNLM"/>
    </source>
</evidence>
<feature type="region of interest" description="Disordered" evidence="1">
    <location>
        <begin position="1"/>
        <end position="63"/>
    </location>
</feature>